<keyword evidence="2" id="KW-1185">Reference proteome</keyword>
<feature type="non-terminal residue" evidence="1">
    <location>
        <position position="69"/>
    </location>
</feature>
<gene>
    <name evidence="1" type="ORF">K490DRAFT_20994</name>
</gene>
<dbReference type="Proteomes" id="UP000799776">
    <property type="component" value="Unassembled WGS sequence"/>
</dbReference>
<feature type="non-terminal residue" evidence="1">
    <location>
        <position position="1"/>
    </location>
</feature>
<dbReference type="AlphaFoldDB" id="A0A9P4HPP3"/>
<comment type="caution">
    <text evidence="1">The sequence shown here is derived from an EMBL/GenBank/DDBJ whole genome shotgun (WGS) entry which is preliminary data.</text>
</comment>
<protein>
    <submittedName>
        <fullName evidence="1">Uncharacterized protein</fullName>
    </submittedName>
</protein>
<evidence type="ECO:0000313" key="2">
    <source>
        <dbReference type="Proteomes" id="UP000799776"/>
    </source>
</evidence>
<dbReference type="PANTHER" id="PTHR35043">
    <property type="entry name" value="TRANSCRIPTION FACTOR DOMAIN-CONTAINING PROTEIN"/>
    <property type="match status" value="1"/>
</dbReference>
<dbReference type="EMBL" id="ML978799">
    <property type="protein sequence ID" value="KAF2083346.1"/>
    <property type="molecule type" value="Genomic_DNA"/>
</dbReference>
<sequence>WTGTPAERGTQDIHRSCLFTTFLCCWTVVHPNIPPPGSSPLYRPINRIVGVDIAALAPEALVLRATYEY</sequence>
<dbReference type="OrthoDB" id="3061561at2759"/>
<proteinExistence type="predicted"/>
<dbReference type="PANTHER" id="PTHR35043:SF7">
    <property type="entry name" value="TRANSCRIPTION FACTOR DOMAIN-CONTAINING PROTEIN"/>
    <property type="match status" value="1"/>
</dbReference>
<organism evidence="1 2">
    <name type="scientific">Saccharata proteae CBS 121410</name>
    <dbReference type="NCBI Taxonomy" id="1314787"/>
    <lineage>
        <taxon>Eukaryota</taxon>
        <taxon>Fungi</taxon>
        <taxon>Dikarya</taxon>
        <taxon>Ascomycota</taxon>
        <taxon>Pezizomycotina</taxon>
        <taxon>Dothideomycetes</taxon>
        <taxon>Dothideomycetes incertae sedis</taxon>
        <taxon>Botryosphaeriales</taxon>
        <taxon>Saccharataceae</taxon>
        <taxon>Saccharata</taxon>
    </lineage>
</organism>
<reference evidence="1" key="1">
    <citation type="journal article" date="2020" name="Stud. Mycol.">
        <title>101 Dothideomycetes genomes: a test case for predicting lifestyles and emergence of pathogens.</title>
        <authorList>
            <person name="Haridas S."/>
            <person name="Albert R."/>
            <person name="Binder M."/>
            <person name="Bloem J."/>
            <person name="Labutti K."/>
            <person name="Salamov A."/>
            <person name="Andreopoulos B."/>
            <person name="Baker S."/>
            <person name="Barry K."/>
            <person name="Bills G."/>
            <person name="Bluhm B."/>
            <person name="Cannon C."/>
            <person name="Castanera R."/>
            <person name="Culley D."/>
            <person name="Daum C."/>
            <person name="Ezra D."/>
            <person name="Gonzalez J."/>
            <person name="Henrissat B."/>
            <person name="Kuo A."/>
            <person name="Liang C."/>
            <person name="Lipzen A."/>
            <person name="Lutzoni F."/>
            <person name="Magnuson J."/>
            <person name="Mondo S."/>
            <person name="Nolan M."/>
            <person name="Ohm R."/>
            <person name="Pangilinan J."/>
            <person name="Park H.-J."/>
            <person name="Ramirez L."/>
            <person name="Alfaro M."/>
            <person name="Sun H."/>
            <person name="Tritt A."/>
            <person name="Yoshinaga Y."/>
            <person name="Zwiers L.-H."/>
            <person name="Turgeon B."/>
            <person name="Goodwin S."/>
            <person name="Spatafora J."/>
            <person name="Crous P."/>
            <person name="Grigoriev I."/>
        </authorList>
    </citation>
    <scope>NUCLEOTIDE SEQUENCE</scope>
    <source>
        <strain evidence="1">CBS 121410</strain>
    </source>
</reference>
<name>A0A9P4HPP3_9PEZI</name>
<accession>A0A9P4HPP3</accession>
<evidence type="ECO:0000313" key="1">
    <source>
        <dbReference type="EMBL" id="KAF2083346.1"/>
    </source>
</evidence>